<dbReference type="HOGENOM" id="CLU_1781883_0_0_1"/>
<evidence type="ECO:0000313" key="1">
    <source>
        <dbReference type="EMBL" id="ETW76853.1"/>
    </source>
</evidence>
<dbReference type="Proteomes" id="UP000030671">
    <property type="component" value="Unassembled WGS sequence"/>
</dbReference>
<sequence>MGSPNTWNFQEWLHSAALMPWLQPINPHIAWLSKEQVEITHDDLSSFAPDFLLRAPHSAIRRNEGDSPLSKNPLYAFPFFLEIITYPGDEDNAAFAIPSFFLTTPGCVLTPKLQLDFPSSLQGSSAPLFEAFGLLMDSFNPSPSPV</sequence>
<protein>
    <submittedName>
        <fullName evidence="1">Uncharacterized protein</fullName>
    </submittedName>
</protein>
<dbReference type="GeneID" id="20672428"/>
<name>W4JTJ7_HETIT</name>
<reference evidence="1 2" key="1">
    <citation type="journal article" date="2012" name="New Phytol.">
        <title>Insight into trade-off between wood decay and parasitism from the genome of a fungal forest pathogen.</title>
        <authorList>
            <person name="Olson A."/>
            <person name="Aerts A."/>
            <person name="Asiegbu F."/>
            <person name="Belbahri L."/>
            <person name="Bouzid O."/>
            <person name="Broberg A."/>
            <person name="Canback B."/>
            <person name="Coutinho P.M."/>
            <person name="Cullen D."/>
            <person name="Dalman K."/>
            <person name="Deflorio G."/>
            <person name="van Diepen L.T."/>
            <person name="Dunand C."/>
            <person name="Duplessis S."/>
            <person name="Durling M."/>
            <person name="Gonthier P."/>
            <person name="Grimwood J."/>
            <person name="Fossdal C.G."/>
            <person name="Hansson D."/>
            <person name="Henrissat B."/>
            <person name="Hietala A."/>
            <person name="Himmelstrand K."/>
            <person name="Hoffmeister D."/>
            <person name="Hogberg N."/>
            <person name="James T.Y."/>
            <person name="Karlsson M."/>
            <person name="Kohler A."/>
            <person name="Kues U."/>
            <person name="Lee Y.H."/>
            <person name="Lin Y.C."/>
            <person name="Lind M."/>
            <person name="Lindquist E."/>
            <person name="Lombard V."/>
            <person name="Lucas S."/>
            <person name="Lunden K."/>
            <person name="Morin E."/>
            <person name="Murat C."/>
            <person name="Park J."/>
            <person name="Raffaello T."/>
            <person name="Rouze P."/>
            <person name="Salamov A."/>
            <person name="Schmutz J."/>
            <person name="Solheim H."/>
            <person name="Stahlberg J."/>
            <person name="Velez H."/>
            <person name="de Vries R.P."/>
            <person name="Wiebenga A."/>
            <person name="Woodward S."/>
            <person name="Yakovlev I."/>
            <person name="Garbelotto M."/>
            <person name="Martin F."/>
            <person name="Grigoriev I.V."/>
            <person name="Stenlid J."/>
        </authorList>
    </citation>
    <scope>NUCLEOTIDE SEQUENCE [LARGE SCALE GENOMIC DNA]</scope>
    <source>
        <strain evidence="1 2">TC 32-1</strain>
    </source>
</reference>
<dbReference type="RefSeq" id="XP_009551720.1">
    <property type="nucleotide sequence ID" value="XM_009553425.1"/>
</dbReference>
<dbReference type="InParanoid" id="W4JTJ7"/>
<gene>
    <name evidence="1" type="ORF">HETIRDRAFT_389894</name>
</gene>
<proteinExistence type="predicted"/>
<dbReference type="KEGG" id="hir:HETIRDRAFT_389894"/>
<organism evidence="1 2">
    <name type="scientific">Heterobasidion irregulare (strain TC 32-1)</name>
    <dbReference type="NCBI Taxonomy" id="747525"/>
    <lineage>
        <taxon>Eukaryota</taxon>
        <taxon>Fungi</taxon>
        <taxon>Dikarya</taxon>
        <taxon>Basidiomycota</taxon>
        <taxon>Agaricomycotina</taxon>
        <taxon>Agaricomycetes</taxon>
        <taxon>Russulales</taxon>
        <taxon>Bondarzewiaceae</taxon>
        <taxon>Heterobasidion</taxon>
        <taxon>Heterobasidion annosum species complex</taxon>
    </lineage>
</organism>
<dbReference type="AlphaFoldDB" id="W4JTJ7"/>
<evidence type="ECO:0000313" key="2">
    <source>
        <dbReference type="Proteomes" id="UP000030671"/>
    </source>
</evidence>
<dbReference type="OrthoDB" id="2803005at2759"/>
<dbReference type="eggNOG" id="ENOG502QQ65">
    <property type="taxonomic scope" value="Eukaryota"/>
</dbReference>
<keyword evidence="2" id="KW-1185">Reference proteome</keyword>
<feature type="non-terminal residue" evidence="1">
    <location>
        <position position="146"/>
    </location>
</feature>
<dbReference type="EMBL" id="KI925464">
    <property type="protein sequence ID" value="ETW76853.1"/>
    <property type="molecule type" value="Genomic_DNA"/>
</dbReference>
<accession>W4JTJ7</accession>